<evidence type="ECO:0000313" key="5">
    <source>
        <dbReference type="EMBL" id="TDW84431.1"/>
    </source>
</evidence>
<dbReference type="InterPro" id="IPR028082">
    <property type="entry name" value="Peripla_BP_I"/>
</dbReference>
<evidence type="ECO:0000313" key="6">
    <source>
        <dbReference type="Proteomes" id="UP000295060"/>
    </source>
</evidence>
<dbReference type="PROSITE" id="PS00356">
    <property type="entry name" value="HTH_LACI_1"/>
    <property type="match status" value="1"/>
</dbReference>
<evidence type="ECO:0000256" key="2">
    <source>
        <dbReference type="ARBA" id="ARBA00023125"/>
    </source>
</evidence>
<dbReference type="SUPFAM" id="SSF47413">
    <property type="entry name" value="lambda repressor-like DNA-binding domains"/>
    <property type="match status" value="1"/>
</dbReference>
<dbReference type="InterPro" id="IPR046335">
    <property type="entry name" value="LacI/GalR-like_sensor"/>
</dbReference>
<dbReference type="PANTHER" id="PTHR30146:SF109">
    <property type="entry name" value="HTH-TYPE TRANSCRIPTIONAL REGULATOR GALS"/>
    <property type="match status" value="1"/>
</dbReference>
<dbReference type="EMBL" id="SODU01000004">
    <property type="protein sequence ID" value="TDW84431.1"/>
    <property type="molecule type" value="Genomic_DNA"/>
</dbReference>
<dbReference type="Gene3D" id="1.10.260.40">
    <property type="entry name" value="lambda repressor-like DNA-binding domains"/>
    <property type="match status" value="1"/>
</dbReference>
<evidence type="ECO:0000256" key="3">
    <source>
        <dbReference type="ARBA" id="ARBA00023163"/>
    </source>
</evidence>
<organism evidence="5 6">
    <name type="scientific">Kribbella pratensis</name>
    <dbReference type="NCBI Taxonomy" id="2512112"/>
    <lineage>
        <taxon>Bacteria</taxon>
        <taxon>Bacillati</taxon>
        <taxon>Actinomycetota</taxon>
        <taxon>Actinomycetes</taxon>
        <taxon>Propionibacteriales</taxon>
        <taxon>Kribbellaceae</taxon>
        <taxon>Kribbella</taxon>
    </lineage>
</organism>
<keyword evidence="3" id="KW-0804">Transcription</keyword>
<dbReference type="Gene3D" id="3.40.50.2300">
    <property type="match status" value="2"/>
</dbReference>
<dbReference type="Proteomes" id="UP000295060">
    <property type="component" value="Unassembled WGS sequence"/>
</dbReference>
<dbReference type="InterPro" id="IPR010982">
    <property type="entry name" value="Lambda_DNA-bd_dom_sf"/>
</dbReference>
<dbReference type="Pfam" id="PF13377">
    <property type="entry name" value="Peripla_BP_3"/>
    <property type="match status" value="1"/>
</dbReference>
<protein>
    <submittedName>
        <fullName evidence="5">LacI family transcriptional regulator</fullName>
    </submittedName>
</protein>
<dbReference type="PROSITE" id="PS50932">
    <property type="entry name" value="HTH_LACI_2"/>
    <property type="match status" value="1"/>
</dbReference>
<comment type="caution">
    <text evidence="5">The sequence shown here is derived from an EMBL/GenBank/DDBJ whole genome shotgun (WGS) entry which is preliminary data.</text>
</comment>
<keyword evidence="2" id="KW-0238">DNA-binding</keyword>
<reference evidence="5 6" key="1">
    <citation type="submission" date="2019-03" db="EMBL/GenBank/DDBJ databases">
        <title>Genomic Encyclopedia of Type Strains, Phase III (KMG-III): the genomes of soil and plant-associated and newly described type strains.</title>
        <authorList>
            <person name="Whitman W."/>
        </authorList>
    </citation>
    <scope>NUCLEOTIDE SEQUENCE [LARGE SCALE GENOMIC DNA]</scope>
    <source>
        <strain evidence="5 6">VKMAc-2574</strain>
    </source>
</reference>
<evidence type="ECO:0000256" key="1">
    <source>
        <dbReference type="ARBA" id="ARBA00023015"/>
    </source>
</evidence>
<accession>A0ABY2F7T7</accession>
<dbReference type="PANTHER" id="PTHR30146">
    <property type="entry name" value="LACI-RELATED TRANSCRIPTIONAL REPRESSOR"/>
    <property type="match status" value="1"/>
</dbReference>
<keyword evidence="1" id="KW-0805">Transcription regulation</keyword>
<dbReference type="SMART" id="SM00354">
    <property type="entry name" value="HTH_LACI"/>
    <property type="match status" value="1"/>
</dbReference>
<dbReference type="SUPFAM" id="SSF53822">
    <property type="entry name" value="Periplasmic binding protein-like I"/>
    <property type="match status" value="1"/>
</dbReference>
<proteinExistence type="predicted"/>
<feature type="domain" description="HTH lacI-type" evidence="4">
    <location>
        <begin position="3"/>
        <end position="57"/>
    </location>
</feature>
<keyword evidence="6" id="KW-1185">Reference proteome</keyword>
<dbReference type="CDD" id="cd06267">
    <property type="entry name" value="PBP1_LacI_sugar_binding-like"/>
    <property type="match status" value="1"/>
</dbReference>
<dbReference type="Pfam" id="PF00356">
    <property type="entry name" value="LacI"/>
    <property type="match status" value="1"/>
</dbReference>
<dbReference type="CDD" id="cd01392">
    <property type="entry name" value="HTH_LacI"/>
    <property type="match status" value="1"/>
</dbReference>
<gene>
    <name evidence="5" type="ORF">EV137_7245</name>
</gene>
<sequence length="328" mass="35109">MAVSMSDVARHAGVSQRTVSNVVNNYVHVSPATRARVQASLDALGYRPNTAARRLRSGRTGTVTLAVPTFRERYFADLAEAVVSAARQRSTTVLVETTGGRHETELELLRGGGEILTDGVIMSAVSLGRTDQRSTHPVVLIGDREPGSAIDHVGIKNREAAQAAVTHLLDTGRRRILLLGAKHGPRRSYQLRRQGYQAALKKYGIEPEPALVVECDWTTAAAADAVTALLAEKALPDGVFAMNDSAALGALRALVRAGIDVPGQVSVIGFDDIVEAGLSTPSLSTVAPLLDDIASMALDLLEEQLDEDHVPQHRMAGYELRVRESTGR</sequence>
<name>A0ABY2F7T7_9ACTN</name>
<dbReference type="InterPro" id="IPR000843">
    <property type="entry name" value="HTH_LacI"/>
</dbReference>
<dbReference type="RefSeq" id="WP_134132566.1">
    <property type="nucleotide sequence ID" value="NZ_SODU01000004.1"/>
</dbReference>
<evidence type="ECO:0000259" key="4">
    <source>
        <dbReference type="PROSITE" id="PS50932"/>
    </source>
</evidence>